<evidence type="ECO:0000313" key="2">
    <source>
        <dbReference type="Proteomes" id="UP001732700"/>
    </source>
</evidence>
<reference evidence="1" key="1">
    <citation type="submission" date="2021-05" db="EMBL/GenBank/DDBJ databases">
        <authorList>
            <person name="Scholz U."/>
            <person name="Mascher M."/>
            <person name="Fiebig A."/>
        </authorList>
    </citation>
    <scope>NUCLEOTIDE SEQUENCE [LARGE SCALE GENOMIC DNA]</scope>
</reference>
<proteinExistence type="predicted"/>
<evidence type="ECO:0000313" key="1">
    <source>
        <dbReference type="EnsemblPlants" id="AVESA.00010b.r2.6AG1035750.1.CDS"/>
    </source>
</evidence>
<name>A0ACD5YMJ1_AVESA</name>
<sequence length="384" mass="41737">MAPRQSRGVMRSPKQPAKLAMLLLLALLLLCNRIGDVHGKAIHENSVDLHALLDFKKGISKDSQGALSNWNTTIHFCRWNGVTCTTTPQFRVSWLNLTGHNLQGQISPSLGNLPFLNLLDLSDNSFIGTFPVLNNPHLTFLLMSYNCLTGINPNALSNCFNLSYLDFSLNQLEGSIPDGVGQLPKLQTLILGENMISGEFPQAILNHSSSLQYLSLEYNMLGKALPSNIGDLLPNLIELTLGANRFDGHIPVSLGNASGLQVIDFWNNSFTGKIPTSLGKLVNLTILNLELNHLEARDRRDWEFLNALRNCASLNALALADNQLEGSIPQSVGNLSPGLQFLSLAGNHLSGQVPQSIGKLSALTSLALSENNLTGTIDGWIIET</sequence>
<keyword evidence="2" id="KW-1185">Reference proteome</keyword>
<accession>A0ACD5YMJ1</accession>
<organism evidence="1 2">
    <name type="scientific">Avena sativa</name>
    <name type="common">Oat</name>
    <dbReference type="NCBI Taxonomy" id="4498"/>
    <lineage>
        <taxon>Eukaryota</taxon>
        <taxon>Viridiplantae</taxon>
        <taxon>Streptophyta</taxon>
        <taxon>Embryophyta</taxon>
        <taxon>Tracheophyta</taxon>
        <taxon>Spermatophyta</taxon>
        <taxon>Magnoliopsida</taxon>
        <taxon>Liliopsida</taxon>
        <taxon>Poales</taxon>
        <taxon>Poaceae</taxon>
        <taxon>BOP clade</taxon>
        <taxon>Pooideae</taxon>
        <taxon>Poodae</taxon>
        <taxon>Poeae</taxon>
        <taxon>Poeae Chloroplast Group 1 (Aveneae type)</taxon>
        <taxon>Aveninae</taxon>
        <taxon>Avena</taxon>
    </lineage>
</organism>
<protein>
    <submittedName>
        <fullName evidence="1">Uncharacterized protein</fullName>
    </submittedName>
</protein>
<dbReference type="Proteomes" id="UP001732700">
    <property type="component" value="Chromosome 6A"/>
</dbReference>
<dbReference type="EnsemblPlants" id="AVESA.00010b.r2.6AG1035750.1">
    <property type="protein sequence ID" value="AVESA.00010b.r2.6AG1035750.1.CDS"/>
    <property type="gene ID" value="AVESA.00010b.r2.6AG1035750"/>
</dbReference>
<reference evidence="1" key="2">
    <citation type="submission" date="2025-09" db="UniProtKB">
        <authorList>
            <consortium name="EnsemblPlants"/>
        </authorList>
    </citation>
    <scope>IDENTIFICATION</scope>
</reference>